<evidence type="ECO:0000313" key="1">
    <source>
        <dbReference type="EMBL" id="KAE9537302.1"/>
    </source>
</evidence>
<proteinExistence type="predicted"/>
<organism evidence="1 2">
    <name type="scientific">Aphis glycines</name>
    <name type="common">Soybean aphid</name>
    <dbReference type="NCBI Taxonomy" id="307491"/>
    <lineage>
        <taxon>Eukaryota</taxon>
        <taxon>Metazoa</taxon>
        <taxon>Ecdysozoa</taxon>
        <taxon>Arthropoda</taxon>
        <taxon>Hexapoda</taxon>
        <taxon>Insecta</taxon>
        <taxon>Pterygota</taxon>
        <taxon>Neoptera</taxon>
        <taxon>Paraneoptera</taxon>
        <taxon>Hemiptera</taxon>
        <taxon>Sternorrhyncha</taxon>
        <taxon>Aphidomorpha</taxon>
        <taxon>Aphidoidea</taxon>
        <taxon>Aphididae</taxon>
        <taxon>Aphidini</taxon>
        <taxon>Aphis</taxon>
        <taxon>Aphis</taxon>
    </lineage>
</organism>
<dbReference type="Proteomes" id="UP000475862">
    <property type="component" value="Unassembled WGS sequence"/>
</dbReference>
<dbReference type="OrthoDB" id="6630516at2759"/>
<reference evidence="1 2" key="1">
    <citation type="submission" date="2019-08" db="EMBL/GenBank/DDBJ databases">
        <title>The genome of the soybean aphid Biotype 1, its phylome, world population structure and adaptation to the North American continent.</title>
        <authorList>
            <person name="Giordano R."/>
            <person name="Donthu R.K."/>
            <person name="Hernandez A.G."/>
            <person name="Wright C.L."/>
            <person name="Zimin A.V."/>
        </authorList>
    </citation>
    <scope>NUCLEOTIDE SEQUENCE [LARGE SCALE GENOMIC DNA]</scope>
    <source>
        <tissue evidence="1">Whole aphids</tissue>
    </source>
</reference>
<keyword evidence="2" id="KW-1185">Reference proteome</keyword>
<name>A0A6G0TRA4_APHGL</name>
<dbReference type="EMBL" id="VYZN01000018">
    <property type="protein sequence ID" value="KAE9537302.1"/>
    <property type="molecule type" value="Genomic_DNA"/>
</dbReference>
<dbReference type="AlphaFoldDB" id="A0A6G0TRA4"/>
<sequence length="233" mass="26730">MPSVNEFESEKWFIRLLWKRDSADANGQTSYHIVRDSGHAVVSVVPVQHRRHTCQELQVDIREMLPLPELQETPKTHVGHTAKGTVEEYCYRIRNDFSFKALMDMRDFKLNTGVLTEGEESDDEGTTDGSSSLSFNDTQEVTVPILLCLFIMVGLANHYNIEPILFLKVLILTSRLDLLNQNVLRKGHLILSMSLIQPTFNVNAILRPNNRRKFVNTIITELNVMWSNSELIF</sequence>
<evidence type="ECO:0000313" key="2">
    <source>
        <dbReference type="Proteomes" id="UP000475862"/>
    </source>
</evidence>
<comment type="caution">
    <text evidence="1">The sequence shown here is derived from an EMBL/GenBank/DDBJ whole genome shotgun (WGS) entry which is preliminary data.</text>
</comment>
<gene>
    <name evidence="1" type="ORF">AGLY_006325</name>
</gene>
<accession>A0A6G0TRA4</accession>
<protein>
    <submittedName>
        <fullName evidence="1">Uncharacterized protein</fullName>
    </submittedName>
</protein>